<dbReference type="AlphaFoldDB" id="A0A1B0G2N0"/>
<dbReference type="GO" id="GO:0006631">
    <property type="term" value="P:fatty acid metabolic process"/>
    <property type="evidence" value="ECO:0007669"/>
    <property type="project" value="TreeGrafter"/>
</dbReference>
<keyword evidence="3" id="KW-0472">Membrane</keyword>
<dbReference type="PhylomeDB" id="A0A1B0G2N0"/>
<keyword evidence="6" id="KW-1185">Reference proteome</keyword>
<keyword evidence="1" id="KW-0446">Lipid-binding</keyword>
<dbReference type="SUPFAM" id="SSF47027">
    <property type="entry name" value="Acyl-CoA binding protein"/>
    <property type="match status" value="1"/>
</dbReference>
<evidence type="ECO:0000313" key="6">
    <source>
        <dbReference type="Proteomes" id="UP000092444"/>
    </source>
</evidence>
<dbReference type="PROSITE" id="PS51228">
    <property type="entry name" value="ACB_2"/>
    <property type="match status" value="1"/>
</dbReference>
<dbReference type="InterPro" id="IPR014352">
    <property type="entry name" value="FERM/acyl-CoA-bd_prot_sf"/>
</dbReference>
<keyword evidence="3" id="KW-0812">Transmembrane</keyword>
<dbReference type="InterPro" id="IPR000582">
    <property type="entry name" value="Acyl-CoA-binding_protein"/>
</dbReference>
<dbReference type="PANTHER" id="PTHR23310">
    <property type="entry name" value="ACYL-COA-BINDING PROTEIN, ACBP"/>
    <property type="match status" value="1"/>
</dbReference>
<feature type="transmembrane region" description="Helical" evidence="3">
    <location>
        <begin position="306"/>
        <end position="327"/>
    </location>
</feature>
<dbReference type="EnsemblMetazoa" id="GMOY007571-RA">
    <property type="protein sequence ID" value="GMOY007571-PA"/>
    <property type="gene ID" value="GMOY007571"/>
</dbReference>
<dbReference type="FunFam" id="1.20.80.10:FF:000010">
    <property type="entry name" value="Acyl-CoA-binding domain-containing protein 5"/>
    <property type="match status" value="1"/>
</dbReference>
<evidence type="ECO:0000256" key="2">
    <source>
        <dbReference type="SAM" id="MobiDB-lite"/>
    </source>
</evidence>
<accession>A0A1B0G2N0</accession>
<dbReference type="Pfam" id="PF00887">
    <property type="entry name" value="ACBP"/>
    <property type="match status" value="1"/>
</dbReference>
<dbReference type="Proteomes" id="UP000092444">
    <property type="component" value="Unassembled WGS sequence"/>
</dbReference>
<evidence type="ECO:0000313" key="5">
    <source>
        <dbReference type="EnsemblMetazoa" id="GMOY007571-PA"/>
    </source>
</evidence>
<sequence length="340" mass="38376">MATVQERFLAAVNVIKGLPKNGPYQPTTTMMLKFYGLYKQATEGPCNQNKPKIWDVVGRTKWEAWNKNRHLSKEEAMEKYVQGLQEIIETMSFTENVQNFVGSLSGLENINLDELDIIAPGMKELAESHPNSPFNSRTNSPQHGRSNNVDAIASESVIGTQHLTEENSEKITVNTNEQSTENAEINGIRLVPVNKPQTAGATSTTSATATIDNQSMKGSIDQSDDEYVDPFNEQNDFNESLMHNTHILKQVQLTIVKMNSDIAAVNQRIIDLEKSVIKMHHILGKSQSFLANNSSSIMRSSKHPKWWPFSNISPAWFMFLILWPFVIKRMAQMLSRSHRK</sequence>
<organism evidence="5 6">
    <name type="scientific">Glossina morsitans morsitans</name>
    <name type="common">Savannah tsetse fly</name>
    <dbReference type="NCBI Taxonomy" id="37546"/>
    <lineage>
        <taxon>Eukaryota</taxon>
        <taxon>Metazoa</taxon>
        <taxon>Ecdysozoa</taxon>
        <taxon>Arthropoda</taxon>
        <taxon>Hexapoda</taxon>
        <taxon>Insecta</taxon>
        <taxon>Pterygota</taxon>
        <taxon>Neoptera</taxon>
        <taxon>Endopterygota</taxon>
        <taxon>Diptera</taxon>
        <taxon>Brachycera</taxon>
        <taxon>Muscomorpha</taxon>
        <taxon>Hippoboscoidea</taxon>
        <taxon>Glossinidae</taxon>
        <taxon>Glossina</taxon>
    </lineage>
</organism>
<dbReference type="STRING" id="37546.A0A1B0G2N0"/>
<reference evidence="5" key="1">
    <citation type="submission" date="2020-05" db="UniProtKB">
        <authorList>
            <consortium name="EnsemblMetazoa"/>
        </authorList>
    </citation>
    <scope>IDENTIFICATION</scope>
    <source>
        <strain evidence="5">Yale</strain>
    </source>
</reference>
<protein>
    <recommendedName>
        <fullName evidence="4">ACB domain-containing protein</fullName>
    </recommendedName>
</protein>
<evidence type="ECO:0000256" key="1">
    <source>
        <dbReference type="ARBA" id="ARBA00023121"/>
    </source>
</evidence>
<keyword evidence="3" id="KW-1133">Transmembrane helix</keyword>
<feature type="compositionally biased region" description="Polar residues" evidence="2">
    <location>
        <begin position="129"/>
        <end position="146"/>
    </location>
</feature>
<dbReference type="GO" id="GO:0005737">
    <property type="term" value="C:cytoplasm"/>
    <property type="evidence" value="ECO:0007669"/>
    <property type="project" value="TreeGrafter"/>
</dbReference>
<dbReference type="PANTHER" id="PTHR23310:SF77">
    <property type="entry name" value="LD25952P"/>
    <property type="match status" value="1"/>
</dbReference>
<dbReference type="GO" id="GO:0019915">
    <property type="term" value="P:lipid storage"/>
    <property type="evidence" value="ECO:0007669"/>
    <property type="project" value="UniProtKB-ARBA"/>
</dbReference>
<feature type="region of interest" description="Disordered" evidence="2">
    <location>
        <begin position="126"/>
        <end position="146"/>
    </location>
</feature>
<evidence type="ECO:0000256" key="3">
    <source>
        <dbReference type="SAM" id="Phobius"/>
    </source>
</evidence>
<dbReference type="PRINTS" id="PR00689">
    <property type="entry name" value="ACOABINDINGP"/>
</dbReference>
<dbReference type="VEuPathDB" id="VectorBase:GMOY007571"/>
<dbReference type="Gene3D" id="1.20.80.10">
    <property type="match status" value="1"/>
</dbReference>
<feature type="domain" description="ACB" evidence="4">
    <location>
        <begin position="4"/>
        <end position="93"/>
    </location>
</feature>
<dbReference type="EMBL" id="CCAG010022608">
    <property type="status" value="NOT_ANNOTATED_CDS"/>
    <property type="molecule type" value="Genomic_DNA"/>
</dbReference>
<dbReference type="GO" id="GO:0000062">
    <property type="term" value="F:fatty-acyl-CoA binding"/>
    <property type="evidence" value="ECO:0007669"/>
    <property type="project" value="InterPro"/>
</dbReference>
<proteinExistence type="predicted"/>
<name>A0A1B0G2N0_GLOMM</name>
<dbReference type="InterPro" id="IPR035984">
    <property type="entry name" value="Acyl-CoA-binding_sf"/>
</dbReference>
<evidence type="ECO:0000259" key="4">
    <source>
        <dbReference type="PROSITE" id="PS51228"/>
    </source>
</evidence>